<name>A0AAV9WW98_9PEZI</name>
<evidence type="ECO:0000256" key="7">
    <source>
        <dbReference type="SAM" id="MobiDB-lite"/>
    </source>
</evidence>
<accession>A0AAV9WW98</accession>
<dbReference type="InterPro" id="IPR036890">
    <property type="entry name" value="HATPase_C_sf"/>
</dbReference>
<dbReference type="EMBL" id="JAVHJO010000015">
    <property type="protein sequence ID" value="KAK6527809.1"/>
    <property type="molecule type" value="Genomic_DNA"/>
</dbReference>
<dbReference type="Pfam" id="PF00072">
    <property type="entry name" value="Response_reg"/>
    <property type="match status" value="1"/>
</dbReference>
<dbReference type="Pfam" id="PF08447">
    <property type="entry name" value="PAS_3"/>
    <property type="match status" value="1"/>
</dbReference>
<feature type="compositionally biased region" description="Polar residues" evidence="7">
    <location>
        <begin position="15"/>
        <end position="30"/>
    </location>
</feature>
<dbReference type="InterPro" id="IPR001610">
    <property type="entry name" value="PAC"/>
</dbReference>
<feature type="compositionally biased region" description="Low complexity" evidence="7">
    <location>
        <begin position="892"/>
        <end position="903"/>
    </location>
</feature>
<sequence>MMVHQQDHTDAVPSATPNPALSPLSEQPETLSAMPLGSAEPNPIDRDPVQLQKSLAPDVSAKHSTEKLSGGTNVVLDPKPVASDAAAASSSLIQSAPSVLPAKSATFPAPRKQTVESLREAYNSHLLHSQMSRQLPHRRKSRLDRQVSQDSPPSSTLSKPEVGKETTKRDPHGASNHAGSTSAQPLQTPSYPFPNMTQRFQITSMSPTGIGPHDRTIPSGTNTPASVAFYPLETNPPTPYENPDYPSPNLYELALMLHSEPGIEGFWETIVRIMREFYKAERISLTIPTDLTDLTNSPWGQKATYNEADDDSLSLTYMEEDPIGTKMSLKSTALATDAVFNENLEIPLGPQRGISQESLETVVLPSDTGGLIFSPVTVDVSDQSTVLRAGWTGTDLRNEVLDERDEVPDVVSDYPMDPLMQMNDEDNPLGRVFMNLQPLNYEAEPLIDGAGVSRVLERGKTVVLSREYKDMQTKWERLAAQKEERARLQEQRATERDPNVPSTPVFESAVPMAIKLKNRRRFPFPSVEDFQLRYKDAVRQVSPTRGPIFEEFEQAVSSPWSQSPAPSPAIRADPTENPFFQPAKVDEDCFNPSVESPQYSSAEPIHAIGLENASTVIHIPLIHPSTSIIKFGNRSKGGTLLAEVPEKRTPIAILSILSSVIPYPKNLVHSLTHLSPLMATAFALSQAHSNAVLQLSHLHFQGPEVVPNQRKQGDVGSSIVSVTSPSDYTKSSSNTNSLAGTPNQDLIASFGEPVGKSPLVSPSPKGVMSSEGYFSSSRPANLKRRTSTGVYQVPMSPNEQPTPTITKPHTSRIDHLIEEATGRPSRPPLPRTISEVMEPIQSGKRTKEEIRASESEKASDSEREGSVDVPSSEDMQTPKAAMTPRTEAGRQTTGFFGTPTDTGMESITPANVDAILHTSTNKPRYIAIPSTDLFPPMNVPETPSGIPLPETPLHGPMSAIEPHPRDSLRRPGLLGSLPDRGGASTPMMPSATHDLQAIESALESTIYPLPSPSTEDLKVGSPDEKSDSKKRIPLRRHSSLASTYRHTRLHSRGAEYGASFPTIASASNLPMSPGYEAMRPNSTKVYNGQFDTQQKNMPPPSNKLLRTIIDAIPVHVFTAAPQSGETTWVNSRMLSYRGATAEEFMADPYEPFHPDDRANYVRLWLAAVRKGEPFSYQIRIRRFDGHYRWFMIRAVPLRDNRGIIVHWFGTNMDIHDQRIAEVNAARQAEMAESEAKYRSLANSSPQIVFAATLSAGITFANNQWLEYSGQTLDQALQLGFMEFVHPQDRYKCALPGFRMNKMTAASEGEEKGKSGGGAWFKAMNTATVDGEGNKIEMMEVKGNEAQPPFSTELRLRRKDGEYRWHLVRCVSVEASNVEGLWFGTCTDINDHKLLEQRLKDANDAAKKAMESKTRFLSNMSHEIRTPLIGISGMVNFLLDTPLNGEQLDYCHTISSSSDGLLMVINDILDLSKVEAGMMRLSFEWFRVRSLMEDANELLSTMAISKELELNYLVEESVPSMVSGDRIRLRQVILNIVGNAIKFTGKGEVFTRCYVIEDQDTPPDTVMLGFECYDTGPGFDKKDEDLMFKPFSQIDGSSTRAHGGSGLGLVISRQLIELHGGQMTAKSKKGEGSTFYFSALCKTPVAHQTSPNAESSLERVPTFPMASRQLSETTCGSPPTLVNSPGTPESTVASSVGGGSYPPALSTDSQRALAHPVPSAQDPSSMRFSLPTEIQEKVDRAQQSPEVSPAKRKTEFTCAAEGVAKSRGSSSPSLLSILIVSFMPFSRKAIESHIRTVLPKTIPYEITVVKDFEEGMKLVVDGEKIFSHIVVNLPEYNQVASITRQICNDERHSSTTMVILTTPIHRTAIIEENPPLYDKMGARVQFIYKPIKPSRLSVIFDPENECDASMDRYRHTAQQVVESQKAVFSRMEKEVGHKGHKVLLVEDNLVNQKVLLRFLSRVGVEVETATDGEECVGKVLEMGVGYYSLILCDLHMPRKDGFATCAEIRAWERENRSSTTPIIALSANVMSDVAERCAAAGFSRYVSKPVDFKVLGDTIKELLDPNKDPGLMSDILVENVGGGEAVVAAAE</sequence>
<dbReference type="InterPro" id="IPR000700">
    <property type="entry name" value="PAS-assoc_C"/>
</dbReference>
<evidence type="ECO:0000256" key="4">
    <source>
        <dbReference type="ARBA" id="ARBA00022679"/>
    </source>
</evidence>
<evidence type="ECO:0000259" key="9">
    <source>
        <dbReference type="PROSITE" id="PS50110"/>
    </source>
</evidence>
<feature type="domain" description="PAC" evidence="11">
    <location>
        <begin position="1349"/>
        <end position="1400"/>
    </location>
</feature>
<evidence type="ECO:0000256" key="2">
    <source>
        <dbReference type="ARBA" id="ARBA00012438"/>
    </source>
</evidence>
<evidence type="ECO:0000259" key="8">
    <source>
        <dbReference type="PROSITE" id="PS50109"/>
    </source>
</evidence>
<dbReference type="InterPro" id="IPR011006">
    <property type="entry name" value="CheY-like_superfamily"/>
</dbReference>
<gene>
    <name evidence="12" type="ORF">TWF694_004788</name>
</gene>
<dbReference type="InterPro" id="IPR013655">
    <property type="entry name" value="PAS_fold_3"/>
</dbReference>
<feature type="domain" description="PAC" evidence="11">
    <location>
        <begin position="1174"/>
        <end position="1226"/>
    </location>
</feature>
<protein>
    <recommendedName>
        <fullName evidence="2">histidine kinase</fullName>
        <ecNumber evidence="2">2.7.13.3</ecNumber>
    </recommendedName>
</protein>
<feature type="region of interest" description="Disordered" evidence="7">
    <location>
        <begin position="706"/>
        <end position="780"/>
    </location>
</feature>
<feature type="region of interest" description="Disordered" evidence="7">
    <location>
        <begin position="1"/>
        <end position="48"/>
    </location>
</feature>
<dbReference type="EC" id="2.7.13.3" evidence="2"/>
<dbReference type="PANTHER" id="PTHR43047:SF74">
    <property type="entry name" value="HISTIDINE KINASE-RELATED"/>
    <property type="match status" value="1"/>
</dbReference>
<dbReference type="FunFam" id="3.30.450.20:FF:000099">
    <property type="entry name" value="Sensory box sensor histidine kinase"/>
    <property type="match status" value="1"/>
</dbReference>
<evidence type="ECO:0000259" key="11">
    <source>
        <dbReference type="PROSITE" id="PS50113"/>
    </source>
</evidence>
<feature type="region of interest" description="Disordered" evidence="7">
    <location>
        <begin position="819"/>
        <end position="905"/>
    </location>
</feature>
<dbReference type="FunFam" id="3.30.565.10:FF:000010">
    <property type="entry name" value="Sensor histidine kinase RcsC"/>
    <property type="match status" value="1"/>
</dbReference>
<dbReference type="Gene3D" id="3.30.565.10">
    <property type="entry name" value="Histidine kinase-like ATPase, C-terminal domain"/>
    <property type="match status" value="1"/>
</dbReference>
<dbReference type="SMART" id="SM00448">
    <property type="entry name" value="REC"/>
    <property type="match status" value="1"/>
</dbReference>
<dbReference type="PROSITE" id="PS50113">
    <property type="entry name" value="PAC"/>
    <property type="match status" value="2"/>
</dbReference>
<dbReference type="Gene3D" id="1.10.287.130">
    <property type="match status" value="1"/>
</dbReference>
<keyword evidence="13" id="KW-1185">Reference proteome</keyword>
<feature type="compositionally biased region" description="Polar residues" evidence="7">
    <location>
        <begin position="177"/>
        <end position="195"/>
    </location>
</feature>
<dbReference type="SMART" id="SM00387">
    <property type="entry name" value="HATPase_c"/>
    <property type="match status" value="1"/>
</dbReference>
<dbReference type="SUPFAM" id="SSF47384">
    <property type="entry name" value="Homodimeric domain of signal transducing histidine kinase"/>
    <property type="match status" value="1"/>
</dbReference>
<feature type="region of interest" description="Disordered" evidence="7">
    <location>
        <begin position="126"/>
        <end position="195"/>
    </location>
</feature>
<dbReference type="NCBIfam" id="TIGR00229">
    <property type="entry name" value="sensory_box"/>
    <property type="match status" value="2"/>
</dbReference>
<feature type="compositionally biased region" description="Polar residues" evidence="7">
    <location>
        <begin position="1667"/>
        <end position="1693"/>
    </location>
</feature>
<dbReference type="InterPro" id="IPR005467">
    <property type="entry name" value="His_kinase_dom"/>
</dbReference>
<evidence type="ECO:0000256" key="3">
    <source>
        <dbReference type="ARBA" id="ARBA00022553"/>
    </source>
</evidence>
<feature type="domain" description="PAS" evidence="10">
    <location>
        <begin position="1233"/>
        <end position="1289"/>
    </location>
</feature>
<dbReference type="InterPro" id="IPR036097">
    <property type="entry name" value="HisK_dim/P_sf"/>
</dbReference>
<evidence type="ECO:0000256" key="5">
    <source>
        <dbReference type="ARBA" id="ARBA00022777"/>
    </source>
</evidence>
<evidence type="ECO:0000259" key="10">
    <source>
        <dbReference type="PROSITE" id="PS50112"/>
    </source>
</evidence>
<evidence type="ECO:0000313" key="12">
    <source>
        <dbReference type="EMBL" id="KAK6527809.1"/>
    </source>
</evidence>
<comment type="caution">
    <text evidence="12">The sequence shown here is derived from an EMBL/GenBank/DDBJ whole genome shotgun (WGS) entry which is preliminary data.</text>
</comment>
<dbReference type="CDD" id="cd00130">
    <property type="entry name" value="PAS"/>
    <property type="match status" value="2"/>
</dbReference>
<reference evidence="12 13" key="1">
    <citation type="submission" date="2019-10" db="EMBL/GenBank/DDBJ databases">
        <authorList>
            <person name="Palmer J.M."/>
        </authorList>
    </citation>
    <scope>NUCLEOTIDE SEQUENCE [LARGE SCALE GENOMIC DNA]</scope>
    <source>
        <strain evidence="12 13">TWF694</strain>
    </source>
</reference>
<dbReference type="PROSITE" id="PS50110">
    <property type="entry name" value="RESPONSE_REGULATORY"/>
    <property type="match status" value="1"/>
</dbReference>
<dbReference type="SUPFAM" id="SSF55874">
    <property type="entry name" value="ATPase domain of HSP90 chaperone/DNA topoisomerase II/histidine kinase"/>
    <property type="match status" value="1"/>
</dbReference>
<dbReference type="SUPFAM" id="SSF55785">
    <property type="entry name" value="PYP-like sensor domain (PAS domain)"/>
    <property type="match status" value="2"/>
</dbReference>
<proteinExistence type="predicted"/>
<feature type="region of interest" description="Disordered" evidence="7">
    <location>
        <begin position="1007"/>
        <end position="1032"/>
    </location>
</feature>
<keyword evidence="3 6" id="KW-0597">Phosphoprotein</keyword>
<dbReference type="InterPro" id="IPR000014">
    <property type="entry name" value="PAS"/>
</dbReference>
<evidence type="ECO:0000256" key="1">
    <source>
        <dbReference type="ARBA" id="ARBA00000085"/>
    </source>
</evidence>
<dbReference type="SMART" id="SM00086">
    <property type="entry name" value="PAC"/>
    <property type="match status" value="2"/>
</dbReference>
<comment type="catalytic activity">
    <reaction evidence="1">
        <text>ATP + protein L-histidine = ADP + protein N-phospho-L-histidine.</text>
        <dbReference type="EC" id="2.7.13.3"/>
    </reaction>
</comment>
<evidence type="ECO:0000256" key="6">
    <source>
        <dbReference type="PROSITE-ProRule" id="PRU00169"/>
    </source>
</evidence>
<dbReference type="Gene3D" id="3.40.50.2300">
    <property type="match status" value="1"/>
</dbReference>
<dbReference type="SUPFAM" id="SSF52172">
    <property type="entry name" value="CheY-like"/>
    <property type="match status" value="1"/>
</dbReference>
<dbReference type="InterPro" id="IPR003661">
    <property type="entry name" value="HisK_dim/P_dom"/>
</dbReference>
<dbReference type="SMART" id="SM00091">
    <property type="entry name" value="PAS"/>
    <property type="match status" value="2"/>
</dbReference>
<dbReference type="Pfam" id="PF13188">
    <property type="entry name" value="PAS_8"/>
    <property type="match status" value="1"/>
</dbReference>
<dbReference type="Pfam" id="PF00512">
    <property type="entry name" value="HisKA"/>
    <property type="match status" value="1"/>
</dbReference>
<dbReference type="Pfam" id="PF02518">
    <property type="entry name" value="HATPase_c"/>
    <property type="match status" value="1"/>
</dbReference>
<feature type="compositionally biased region" description="Polar residues" evidence="7">
    <location>
        <begin position="146"/>
        <end position="158"/>
    </location>
</feature>
<feature type="region of interest" description="Disordered" evidence="7">
    <location>
        <begin position="957"/>
        <end position="988"/>
    </location>
</feature>
<organism evidence="12 13">
    <name type="scientific">Orbilia ellipsospora</name>
    <dbReference type="NCBI Taxonomy" id="2528407"/>
    <lineage>
        <taxon>Eukaryota</taxon>
        <taxon>Fungi</taxon>
        <taxon>Dikarya</taxon>
        <taxon>Ascomycota</taxon>
        <taxon>Pezizomycotina</taxon>
        <taxon>Orbiliomycetes</taxon>
        <taxon>Orbiliales</taxon>
        <taxon>Orbiliaceae</taxon>
        <taxon>Orbilia</taxon>
    </lineage>
</organism>
<dbReference type="PROSITE" id="PS50112">
    <property type="entry name" value="PAS"/>
    <property type="match status" value="2"/>
</dbReference>
<dbReference type="SMART" id="SM00388">
    <property type="entry name" value="HisKA"/>
    <property type="match status" value="1"/>
</dbReference>
<dbReference type="PROSITE" id="PS50109">
    <property type="entry name" value="HIS_KIN"/>
    <property type="match status" value="1"/>
</dbReference>
<dbReference type="CDD" id="cd17546">
    <property type="entry name" value="REC_hyHK_CKI1_RcsC-like"/>
    <property type="match status" value="1"/>
</dbReference>
<feature type="compositionally biased region" description="Basic and acidic residues" evidence="7">
    <location>
        <begin position="1"/>
        <end position="10"/>
    </location>
</feature>
<dbReference type="Gene3D" id="3.30.450.20">
    <property type="entry name" value="PAS domain"/>
    <property type="match status" value="2"/>
</dbReference>
<dbReference type="CDD" id="cd16922">
    <property type="entry name" value="HATPase_EvgS-ArcB-TorS-like"/>
    <property type="match status" value="1"/>
</dbReference>
<dbReference type="Proteomes" id="UP001365542">
    <property type="component" value="Unassembled WGS sequence"/>
</dbReference>
<feature type="domain" description="Response regulatory" evidence="9">
    <location>
        <begin position="1940"/>
        <end position="2062"/>
    </location>
</feature>
<dbReference type="GO" id="GO:0009927">
    <property type="term" value="F:histidine phosphotransfer kinase activity"/>
    <property type="evidence" value="ECO:0007669"/>
    <property type="project" value="TreeGrafter"/>
</dbReference>
<feature type="region of interest" description="Disordered" evidence="7">
    <location>
        <begin position="57"/>
        <end position="76"/>
    </location>
</feature>
<dbReference type="PANTHER" id="PTHR43047">
    <property type="entry name" value="TWO-COMPONENT HISTIDINE PROTEIN KINASE"/>
    <property type="match status" value="1"/>
</dbReference>
<dbReference type="InterPro" id="IPR003594">
    <property type="entry name" value="HATPase_dom"/>
</dbReference>
<evidence type="ECO:0000313" key="13">
    <source>
        <dbReference type="Proteomes" id="UP001365542"/>
    </source>
</evidence>
<feature type="domain" description="PAS" evidence="10">
    <location>
        <begin position="1101"/>
        <end position="1171"/>
    </location>
</feature>
<dbReference type="GO" id="GO:0000155">
    <property type="term" value="F:phosphorelay sensor kinase activity"/>
    <property type="evidence" value="ECO:0007669"/>
    <property type="project" value="InterPro"/>
</dbReference>
<feature type="modified residue" description="4-aspartylphosphate" evidence="6">
    <location>
        <position position="1992"/>
    </location>
</feature>
<keyword evidence="4" id="KW-0808">Transferase</keyword>
<feature type="region of interest" description="Disordered" evidence="7">
    <location>
        <begin position="1666"/>
        <end position="1725"/>
    </location>
</feature>
<feature type="compositionally biased region" description="Basic and acidic residues" evidence="7">
    <location>
        <begin position="161"/>
        <end position="172"/>
    </location>
</feature>
<dbReference type="Pfam" id="PF13426">
    <property type="entry name" value="PAS_9"/>
    <property type="match status" value="1"/>
</dbReference>
<feature type="compositionally biased region" description="Basic and acidic residues" evidence="7">
    <location>
        <begin position="845"/>
        <end position="866"/>
    </location>
</feature>
<keyword evidence="5" id="KW-0418">Kinase</keyword>
<dbReference type="InterPro" id="IPR004358">
    <property type="entry name" value="Sig_transdc_His_kin-like_C"/>
</dbReference>
<feature type="domain" description="Histidine kinase" evidence="8">
    <location>
        <begin position="1418"/>
        <end position="1642"/>
    </location>
</feature>
<feature type="compositionally biased region" description="Polar residues" evidence="7">
    <location>
        <begin position="718"/>
        <end position="746"/>
    </location>
</feature>
<dbReference type="PRINTS" id="PR00344">
    <property type="entry name" value="BCTRLSENSOR"/>
</dbReference>
<dbReference type="InterPro" id="IPR001789">
    <property type="entry name" value="Sig_transdc_resp-reg_receiver"/>
</dbReference>
<dbReference type="InterPro" id="IPR035965">
    <property type="entry name" value="PAS-like_dom_sf"/>
</dbReference>
<feature type="compositionally biased region" description="Basic and acidic residues" evidence="7">
    <location>
        <begin position="1015"/>
        <end position="1030"/>
    </location>
</feature>
<dbReference type="GO" id="GO:0005886">
    <property type="term" value="C:plasma membrane"/>
    <property type="evidence" value="ECO:0007669"/>
    <property type="project" value="TreeGrafter"/>
</dbReference>
<dbReference type="CDD" id="cd00082">
    <property type="entry name" value="HisKA"/>
    <property type="match status" value="1"/>
</dbReference>